<keyword evidence="1" id="KW-0472">Membrane</keyword>
<protein>
    <submittedName>
        <fullName evidence="2">Uncharacterized protein</fullName>
    </submittedName>
</protein>
<accession>U2NTL6</accession>
<dbReference type="HOGENOM" id="CLU_2734018_0_0_9"/>
<dbReference type="EMBL" id="AWVJ01000196">
    <property type="protein sequence ID" value="ERK41360.1"/>
    <property type="molecule type" value="Genomic_DNA"/>
</dbReference>
<sequence length="71" mass="8190">MGAVSLNALQKSFPGSNSRRWLFYLIGNYDEFPIKQKHFVQMMRTRTRRNYCFASVLGAGKKAVLLMILFA</sequence>
<gene>
    <name evidence="2" type="ORF">HMPREF0373_03283</name>
</gene>
<dbReference type="AlphaFoldDB" id="U2NTL6"/>
<keyword evidence="1" id="KW-1133">Transmembrane helix</keyword>
<keyword evidence="1" id="KW-0812">Transmembrane</keyword>
<feature type="transmembrane region" description="Helical" evidence="1">
    <location>
        <begin position="51"/>
        <end position="70"/>
    </location>
</feature>
<evidence type="ECO:0000256" key="1">
    <source>
        <dbReference type="SAM" id="Phobius"/>
    </source>
</evidence>
<proteinExistence type="predicted"/>
<name>U2NTL6_EUBRA</name>
<evidence type="ECO:0000313" key="3">
    <source>
        <dbReference type="Proteomes" id="UP000016608"/>
    </source>
</evidence>
<evidence type="ECO:0000313" key="2">
    <source>
        <dbReference type="EMBL" id="ERK41360.1"/>
    </source>
</evidence>
<organism evidence="2 3">
    <name type="scientific">Eubacterium ramulus ATCC 29099</name>
    <dbReference type="NCBI Taxonomy" id="1256908"/>
    <lineage>
        <taxon>Bacteria</taxon>
        <taxon>Bacillati</taxon>
        <taxon>Bacillota</taxon>
        <taxon>Clostridia</taxon>
        <taxon>Eubacteriales</taxon>
        <taxon>Eubacteriaceae</taxon>
        <taxon>Eubacterium</taxon>
    </lineage>
</organism>
<comment type="caution">
    <text evidence="2">The sequence shown here is derived from an EMBL/GenBank/DDBJ whole genome shotgun (WGS) entry which is preliminary data.</text>
</comment>
<keyword evidence="3" id="KW-1185">Reference proteome</keyword>
<reference evidence="2 3" key="1">
    <citation type="submission" date="2013-06" db="EMBL/GenBank/DDBJ databases">
        <authorList>
            <person name="Weinstock G."/>
            <person name="Sodergren E."/>
            <person name="Lobos E.A."/>
            <person name="Fulton L."/>
            <person name="Fulton R."/>
            <person name="Courtney L."/>
            <person name="Fronick C."/>
            <person name="O'Laughlin M."/>
            <person name="Godfrey J."/>
            <person name="Wilson R.M."/>
            <person name="Miner T."/>
            <person name="Farmer C."/>
            <person name="Delehaunty K."/>
            <person name="Cordes M."/>
            <person name="Minx P."/>
            <person name="Tomlinson C."/>
            <person name="Chen J."/>
            <person name="Wollam A."/>
            <person name="Pepin K.H."/>
            <person name="Bhonagiri V."/>
            <person name="Zhang X."/>
            <person name="Warren W."/>
            <person name="Mitreva M."/>
            <person name="Mardis E.R."/>
            <person name="Wilson R.K."/>
        </authorList>
    </citation>
    <scope>NUCLEOTIDE SEQUENCE [LARGE SCALE GENOMIC DNA]</scope>
    <source>
        <strain evidence="2 3">ATCC 29099</strain>
    </source>
</reference>
<dbReference type="Proteomes" id="UP000016608">
    <property type="component" value="Unassembled WGS sequence"/>
</dbReference>